<feature type="transmembrane region" description="Helical" evidence="2">
    <location>
        <begin position="133"/>
        <end position="157"/>
    </location>
</feature>
<reference evidence="3" key="1">
    <citation type="submission" date="2013-04" db="EMBL/GenBank/DDBJ databases">
        <title>The Genome Sequence of Fonticula alba ATCC 38817.</title>
        <authorList>
            <consortium name="The Broad Institute Genomics Platform"/>
            <person name="Russ C."/>
            <person name="Cuomo C."/>
            <person name="Burger G."/>
            <person name="Gray M.W."/>
            <person name="Holland P.W.H."/>
            <person name="King N."/>
            <person name="Lang F.B.F."/>
            <person name="Roger A.J."/>
            <person name="Ruiz-Trillo I."/>
            <person name="Brown M."/>
            <person name="Walker B."/>
            <person name="Young S."/>
            <person name="Zeng Q."/>
            <person name="Gargeya S."/>
            <person name="Fitzgerald M."/>
            <person name="Haas B."/>
            <person name="Abouelleil A."/>
            <person name="Allen A.W."/>
            <person name="Alvarado L."/>
            <person name="Arachchi H.M."/>
            <person name="Berlin A.M."/>
            <person name="Chapman S.B."/>
            <person name="Gainer-Dewar J."/>
            <person name="Goldberg J."/>
            <person name="Griggs A."/>
            <person name="Gujja S."/>
            <person name="Hansen M."/>
            <person name="Howarth C."/>
            <person name="Imamovic A."/>
            <person name="Ireland A."/>
            <person name="Larimer J."/>
            <person name="McCowan C."/>
            <person name="Murphy C."/>
            <person name="Pearson M."/>
            <person name="Poon T.W."/>
            <person name="Priest M."/>
            <person name="Roberts A."/>
            <person name="Saif S."/>
            <person name="Shea T."/>
            <person name="Sisk P."/>
            <person name="Sykes S."/>
            <person name="Wortman J."/>
            <person name="Nusbaum C."/>
            <person name="Birren B."/>
        </authorList>
    </citation>
    <scope>NUCLEOTIDE SEQUENCE [LARGE SCALE GENOMIC DNA]</scope>
    <source>
        <strain evidence="3">ATCC 38817</strain>
    </source>
</reference>
<dbReference type="RefSeq" id="XP_009493307.1">
    <property type="nucleotide sequence ID" value="XM_009495032.1"/>
</dbReference>
<proteinExistence type="predicted"/>
<protein>
    <submittedName>
        <fullName evidence="3">Uncharacterized protein</fullName>
    </submittedName>
</protein>
<evidence type="ECO:0000313" key="3">
    <source>
        <dbReference type="EMBL" id="KCV71729.1"/>
    </source>
</evidence>
<dbReference type="Proteomes" id="UP000030693">
    <property type="component" value="Unassembled WGS sequence"/>
</dbReference>
<keyword evidence="4" id="KW-1185">Reference proteome</keyword>
<organism evidence="3">
    <name type="scientific">Fonticula alba</name>
    <name type="common">Slime mold</name>
    <dbReference type="NCBI Taxonomy" id="691883"/>
    <lineage>
        <taxon>Eukaryota</taxon>
        <taxon>Rotosphaerida</taxon>
        <taxon>Fonticulaceae</taxon>
        <taxon>Fonticula</taxon>
    </lineage>
</organism>
<name>A0A058ZBF1_FONAL</name>
<evidence type="ECO:0000313" key="4">
    <source>
        <dbReference type="Proteomes" id="UP000030693"/>
    </source>
</evidence>
<evidence type="ECO:0000256" key="1">
    <source>
        <dbReference type="SAM" id="MobiDB-lite"/>
    </source>
</evidence>
<sequence>MSSASEDVLLAELSTSEDDVPVQPVCATCPLCHGSGTVLLTSLPDSLAESPDLYSIQTTTDVARLFDGPVSPTPTPLTAPAAGAIPSSSSPSSSPGLRTVSGKPLDPDGLDDEPLMPALEGDSKVTPRSIFQLFLSGLYHGIPASVALITSGLLLRFSKHLLAKWR</sequence>
<dbReference type="GeneID" id="20525875"/>
<feature type="region of interest" description="Disordered" evidence="1">
    <location>
        <begin position="65"/>
        <end position="121"/>
    </location>
</feature>
<evidence type="ECO:0000256" key="2">
    <source>
        <dbReference type="SAM" id="Phobius"/>
    </source>
</evidence>
<dbReference type="AlphaFoldDB" id="A0A058ZBF1"/>
<keyword evidence="2" id="KW-0812">Transmembrane</keyword>
<accession>A0A058ZBF1</accession>
<keyword evidence="2" id="KW-1133">Transmembrane helix</keyword>
<gene>
    <name evidence="3" type="ORF">H696_01150</name>
</gene>
<feature type="compositionally biased region" description="Low complexity" evidence="1">
    <location>
        <begin position="78"/>
        <end position="96"/>
    </location>
</feature>
<dbReference type="EMBL" id="KB932202">
    <property type="protein sequence ID" value="KCV71729.1"/>
    <property type="molecule type" value="Genomic_DNA"/>
</dbReference>
<keyword evidence="2" id="KW-0472">Membrane</keyword>